<dbReference type="PANTHER" id="PTHR16026:SF0">
    <property type="entry name" value="CARTILAGE ACIDIC PROTEIN 1"/>
    <property type="match status" value="1"/>
</dbReference>
<proteinExistence type="predicted"/>
<dbReference type="Proteomes" id="UP000483379">
    <property type="component" value="Unassembled WGS sequence"/>
</dbReference>
<dbReference type="InterPro" id="IPR038081">
    <property type="entry name" value="CalX-like_sf"/>
</dbReference>
<feature type="compositionally biased region" description="Polar residues" evidence="4">
    <location>
        <begin position="796"/>
        <end position="811"/>
    </location>
</feature>
<keyword evidence="1 5" id="KW-0732">Signal</keyword>
<dbReference type="InterPro" id="IPR027039">
    <property type="entry name" value="Crtac1"/>
</dbReference>
<evidence type="ECO:0000313" key="7">
    <source>
        <dbReference type="EMBL" id="NEV62200.1"/>
    </source>
</evidence>
<dbReference type="Pfam" id="PF07593">
    <property type="entry name" value="UnbV_ASPIC"/>
    <property type="match status" value="1"/>
</dbReference>
<evidence type="ECO:0000256" key="2">
    <source>
        <dbReference type="ARBA" id="ARBA00022737"/>
    </source>
</evidence>
<dbReference type="SMART" id="SM00237">
    <property type="entry name" value="Calx_beta"/>
    <property type="match status" value="1"/>
</dbReference>
<comment type="caution">
    <text evidence="7">The sequence shown here is derived from an EMBL/GenBank/DDBJ whole genome shotgun (WGS) entry which is preliminary data.</text>
</comment>
<dbReference type="Pfam" id="PF03160">
    <property type="entry name" value="Calx-beta"/>
    <property type="match status" value="1"/>
</dbReference>
<dbReference type="AlphaFoldDB" id="A0A6M0JXF8"/>
<dbReference type="InterPro" id="IPR003644">
    <property type="entry name" value="Calx_beta"/>
</dbReference>
<evidence type="ECO:0000256" key="5">
    <source>
        <dbReference type="SAM" id="SignalP"/>
    </source>
</evidence>
<evidence type="ECO:0000256" key="1">
    <source>
        <dbReference type="ARBA" id="ARBA00022729"/>
    </source>
</evidence>
<feature type="domain" description="Calx-beta" evidence="6">
    <location>
        <begin position="693"/>
        <end position="798"/>
    </location>
</feature>
<dbReference type="EMBL" id="JAAIJQ010000024">
    <property type="protein sequence ID" value="NEV62200.1"/>
    <property type="molecule type" value="Genomic_DNA"/>
</dbReference>
<keyword evidence="8" id="KW-1185">Reference proteome</keyword>
<dbReference type="SUPFAM" id="SSF69318">
    <property type="entry name" value="Integrin alpha N-terminal domain"/>
    <property type="match status" value="2"/>
</dbReference>
<gene>
    <name evidence="7" type="ORF">G3446_09905</name>
</gene>
<keyword evidence="2" id="KW-0677">Repeat</keyword>
<evidence type="ECO:0000313" key="8">
    <source>
        <dbReference type="Proteomes" id="UP000483379"/>
    </source>
</evidence>
<feature type="chain" id="PRO_5026913202" description="Calx-beta domain-containing protein" evidence="5">
    <location>
        <begin position="30"/>
        <end position="1231"/>
    </location>
</feature>
<accession>A0A6M0JXF8</accession>
<dbReference type="GO" id="GO:0016020">
    <property type="term" value="C:membrane"/>
    <property type="evidence" value="ECO:0007669"/>
    <property type="project" value="InterPro"/>
</dbReference>
<feature type="region of interest" description="Disordered" evidence="4">
    <location>
        <begin position="796"/>
        <end position="821"/>
    </location>
</feature>
<dbReference type="InterPro" id="IPR011519">
    <property type="entry name" value="UnbV_ASPIC"/>
</dbReference>
<reference evidence="7 8" key="1">
    <citation type="submission" date="2020-02" db="EMBL/GenBank/DDBJ databases">
        <title>Genome sequences of Thiorhodococcus mannitoliphagus and Thiorhodococcus minor, purple sulfur photosynthetic bacteria in the gammaproteobacterial family, Chromatiaceae.</title>
        <authorList>
            <person name="Aviles F.A."/>
            <person name="Meyer T.E."/>
            <person name="Kyndt J.A."/>
        </authorList>
    </citation>
    <scope>NUCLEOTIDE SEQUENCE [LARGE SCALE GENOMIC DNA]</scope>
    <source>
        <strain evidence="7 8">DSM 11518</strain>
    </source>
</reference>
<feature type="signal peptide" evidence="5">
    <location>
        <begin position="1"/>
        <end position="29"/>
    </location>
</feature>
<dbReference type="PANTHER" id="PTHR16026">
    <property type="entry name" value="CARTILAGE ACIDIC PROTEIN 1"/>
    <property type="match status" value="1"/>
</dbReference>
<name>A0A6M0JXF8_9GAMM</name>
<evidence type="ECO:0000259" key="6">
    <source>
        <dbReference type="SMART" id="SM00237"/>
    </source>
</evidence>
<protein>
    <recommendedName>
        <fullName evidence="6">Calx-beta domain-containing protein</fullName>
    </recommendedName>
</protein>
<dbReference type="SUPFAM" id="SSF141072">
    <property type="entry name" value="CalX-like"/>
    <property type="match status" value="1"/>
</dbReference>
<dbReference type="InterPro" id="IPR028994">
    <property type="entry name" value="Integrin_alpha_N"/>
</dbReference>
<organism evidence="7 8">
    <name type="scientific">Thiorhodococcus minor</name>
    <dbReference type="NCBI Taxonomy" id="57489"/>
    <lineage>
        <taxon>Bacteria</taxon>
        <taxon>Pseudomonadati</taxon>
        <taxon>Pseudomonadota</taxon>
        <taxon>Gammaproteobacteria</taxon>
        <taxon>Chromatiales</taxon>
        <taxon>Chromatiaceae</taxon>
        <taxon>Thiorhodococcus</taxon>
    </lineage>
</organism>
<dbReference type="Pfam" id="PF13517">
    <property type="entry name" value="FG-GAP_3"/>
    <property type="match status" value="1"/>
</dbReference>
<evidence type="ECO:0000256" key="3">
    <source>
        <dbReference type="ARBA" id="ARBA00022837"/>
    </source>
</evidence>
<dbReference type="GO" id="GO:0007154">
    <property type="term" value="P:cell communication"/>
    <property type="evidence" value="ECO:0007669"/>
    <property type="project" value="InterPro"/>
</dbReference>
<sequence>MDRSRFLSRVGGGCLLAIGLAGAATPATAEISFSNVTGSSGITDTGETFSTGWGDFAGTGFPGIWLNKHQYTPTRIFYNLSGSGFTEVADDVLKNEEGVPSPQTDFNIPRAETGPGEFSYFADTHGQTSADWDNDGDQDVLEVTGAGYIFPLWENDGLGNFEYRGDELGFAYPLTWERRERPPIGGRDSLFFDYDRDGWLDAMVMARENYSAYRTPTAIFRQERIGGESFFTLDESTGVVPDEGTGPFPGTACEFGAMAELSGDSVLDVICSDSQISAIWDVSQLPFADLRPVVGDEIFNRYPADLAIGDFNNDLRTDIMAPTFAGADYVRNLVGVVDGQTLHGWFNTSVPSNSGFNFSATGNVTFEFDWWTETPNIFIGADGSNPDLATNLPTMPFQELGHGDPNHVVVTLSPTEAQGLAPIFVPEDNDGDPITGVFIGYVDGEWRVRFSGIERWNVGMVITAQSGISGLTSVGGTKIGQDTGGNALLFLQSEDHELVFSGGNVQAVNRSCTAAAAADFDNDMDLDVFFACSGQLSNLPDIVYENQGNGTFVALPAAGGAEGQMPLGRADSVMVADYDEDCRMDVYVTNGHHFRPSSYAGIHQLFRNTTSDGNHCIQIDLEGTVSNRDGIGAIVYATTPDGTVQKRDQNGGKHKKAQDYQRVHIGLGTNQSVDLEVHWPSGIVETFANVAADQVVELVEGTGGTGPSYSLSVDDPTVTEGSDTQALFTVNLSPAPGAGETVLVDYQTANGSAQAGSDYTSTSGQLSFGEGDSSLTVSVPILDDGTAEPNETFTLQASSSEASPASGTATIQDDDGSGGDPTCGMPTFDPAVDRGVYLWNDCGTNDWHLRITGGGSGQYLNHLGTLVADAPFVSVDGFSVEANDTLDVAGSQIDFGLIVGGVYEDGIDFTLAEGASVCFTLTSPSGLAVFGGVDADPVSLPVSMPGFGDCGGGGGDPTDPTCGMPTFDPASDRGVYLWKDCGTDDWHLRITGGSSGQYLNHIGQLVADAPFLDVSGVSIEGNDTLDIGASQVDFGLIVGGIYEDGIDFTLAEGASVCFSLTSPSGLSVFGGVDADPVTLPVSMPGFGACDGGGGDPTDPTCGMPSFDPASDRGAFLWKDCGTDDWHLRITGGGNGQYVGHVGSLVADAPFVSVDGVSIEANDTFDITASQVDFGLIVGGIYEDGIDFTLSQGSSACFTLDSPTDVSVFGGVDGTDVGSPVGVPGFGACAVP</sequence>
<dbReference type="RefSeq" id="WP_164452675.1">
    <property type="nucleotide sequence ID" value="NZ_JAAIJQ010000024.1"/>
</dbReference>
<keyword evidence="3" id="KW-0106">Calcium</keyword>
<dbReference type="InterPro" id="IPR013517">
    <property type="entry name" value="FG-GAP"/>
</dbReference>
<evidence type="ECO:0000256" key="4">
    <source>
        <dbReference type="SAM" id="MobiDB-lite"/>
    </source>
</evidence>
<dbReference type="Gene3D" id="2.60.40.2030">
    <property type="match status" value="1"/>
</dbReference>